<accession>A0ABU2MQH1</accession>
<feature type="compositionally biased region" description="Pro residues" evidence="1">
    <location>
        <begin position="283"/>
        <end position="303"/>
    </location>
</feature>
<organism evidence="2 3">
    <name type="scientific">Streptomyces litchfieldiae</name>
    <dbReference type="NCBI Taxonomy" id="3075543"/>
    <lineage>
        <taxon>Bacteria</taxon>
        <taxon>Bacillati</taxon>
        <taxon>Actinomycetota</taxon>
        <taxon>Actinomycetes</taxon>
        <taxon>Kitasatosporales</taxon>
        <taxon>Streptomycetaceae</taxon>
        <taxon>Streptomyces</taxon>
    </lineage>
</organism>
<dbReference type="EMBL" id="JAVREL010000007">
    <property type="protein sequence ID" value="MDT0343877.1"/>
    <property type="molecule type" value="Genomic_DNA"/>
</dbReference>
<feature type="region of interest" description="Disordered" evidence="1">
    <location>
        <begin position="269"/>
        <end position="367"/>
    </location>
</feature>
<keyword evidence="3" id="KW-1185">Reference proteome</keyword>
<protein>
    <recommendedName>
        <fullName evidence="4">Magnesium chelatase</fullName>
    </recommendedName>
</protein>
<comment type="caution">
    <text evidence="2">The sequence shown here is derived from an EMBL/GenBank/DDBJ whole genome shotgun (WGS) entry which is preliminary data.</text>
</comment>
<dbReference type="RefSeq" id="WP_311705000.1">
    <property type="nucleotide sequence ID" value="NZ_JAVREL010000007.1"/>
</dbReference>
<proteinExistence type="predicted"/>
<evidence type="ECO:0000256" key="1">
    <source>
        <dbReference type="SAM" id="MobiDB-lite"/>
    </source>
</evidence>
<reference evidence="3" key="1">
    <citation type="submission" date="2023-07" db="EMBL/GenBank/DDBJ databases">
        <title>30 novel species of actinomycetes from the DSMZ collection.</title>
        <authorList>
            <person name="Nouioui I."/>
        </authorList>
    </citation>
    <scope>NUCLEOTIDE SEQUENCE [LARGE SCALE GENOMIC DNA]</scope>
    <source>
        <strain evidence="3">DSM 44938</strain>
    </source>
</reference>
<dbReference type="Proteomes" id="UP001183246">
    <property type="component" value="Unassembled WGS sequence"/>
</dbReference>
<evidence type="ECO:0008006" key="4">
    <source>
        <dbReference type="Google" id="ProtNLM"/>
    </source>
</evidence>
<sequence>MMSSPSPAADDDPLARVLTVVGCVAAEPRLGGVLFFDLEPALLPLLGEVLAERLDPAPGPVVTLGSWTTAEDLWLRTGLTDGEFAVLPGVLVEDAQGPPPVVVVPDLGHAGLVVTQAAVTLLDADAASAELFGHSLRWRPRARWLAAVSRAGARQLSPHLLDRFPARVNAAGAYEGLLALREESAPDDPALLRSVAPAPAPARRAGGLPRLGPEAAREVVSLMPASGSRRRDLALARTARALAALDGPAEAVGVDHVRRAAALLGVRPPAVPPAPAPAADVSEPPPAPEPPPQPAQPPGPSPAGPVRALPVTEPGPAVPLETAPAPAGHDPRSPYPEDDPQALPRFGSLRAPRPSRHRTGLLRGHPAGLRPARELRDLALVPSLVEAAKFQRIRRPAAAGPGRGGLIVSPGDLRQYRRRPDSGRALLLVLDHSCRTGWDWAPALAPYLRWGYYSNAAVSVVEFGHRDAAAELAAERYRADSLLDPRILVSLNRAPGLASPLAHALDLAVNELRRMLRRGRASFDEVVLVVVTDGRGNVPLDASVRGETPANVSRQGVSDAQRVAAAVRTVPRARPVVISPDTEFHPELAFDLAEAMGGTLVGMPRGRP</sequence>
<evidence type="ECO:0000313" key="2">
    <source>
        <dbReference type="EMBL" id="MDT0343877.1"/>
    </source>
</evidence>
<evidence type="ECO:0000313" key="3">
    <source>
        <dbReference type="Proteomes" id="UP001183246"/>
    </source>
</evidence>
<gene>
    <name evidence="2" type="ORF">RM590_14820</name>
</gene>
<name>A0ABU2MQH1_9ACTN</name>